<keyword evidence="3" id="KW-1185">Reference proteome</keyword>
<dbReference type="AlphaFoldDB" id="A0A4S8LIL6"/>
<gene>
    <name evidence="2" type="ORF">K435DRAFT_679112</name>
</gene>
<feature type="transmembrane region" description="Helical" evidence="1">
    <location>
        <begin position="46"/>
        <end position="65"/>
    </location>
</feature>
<dbReference type="Proteomes" id="UP000297245">
    <property type="component" value="Unassembled WGS sequence"/>
</dbReference>
<keyword evidence="1" id="KW-0472">Membrane</keyword>
<accession>A0A4S8LIL6</accession>
<sequence>LSTLLHSKTDPFYGHEHMAWLCMQFITYLFAYLEYPPTITHSQAKLPIFIVYALPLTNLHASVMFASLSSAPAPEGLFPTAQGSLSHYSFILVLMIASKVICNDTYSSKSRSIITQDMFTLREINCEGDQLQMEQEICNYLNWELTIDNHILSNF</sequence>
<feature type="non-terminal residue" evidence="2">
    <location>
        <position position="1"/>
    </location>
</feature>
<evidence type="ECO:0000313" key="3">
    <source>
        <dbReference type="Proteomes" id="UP000297245"/>
    </source>
</evidence>
<organism evidence="2 3">
    <name type="scientific">Dendrothele bispora (strain CBS 962.96)</name>
    <dbReference type="NCBI Taxonomy" id="1314807"/>
    <lineage>
        <taxon>Eukaryota</taxon>
        <taxon>Fungi</taxon>
        <taxon>Dikarya</taxon>
        <taxon>Basidiomycota</taxon>
        <taxon>Agaricomycotina</taxon>
        <taxon>Agaricomycetes</taxon>
        <taxon>Agaricomycetidae</taxon>
        <taxon>Agaricales</taxon>
        <taxon>Agaricales incertae sedis</taxon>
        <taxon>Dendrothele</taxon>
    </lineage>
</organism>
<name>A0A4S8LIL6_DENBC</name>
<feature type="transmembrane region" description="Helical" evidence="1">
    <location>
        <begin position="85"/>
        <end position="102"/>
    </location>
</feature>
<dbReference type="InterPro" id="IPR036915">
    <property type="entry name" value="Cyclin-like_sf"/>
</dbReference>
<evidence type="ECO:0008006" key="4">
    <source>
        <dbReference type="Google" id="ProtNLM"/>
    </source>
</evidence>
<dbReference type="EMBL" id="ML179393">
    <property type="protein sequence ID" value="THU88841.1"/>
    <property type="molecule type" value="Genomic_DNA"/>
</dbReference>
<proteinExistence type="predicted"/>
<dbReference type="Gene3D" id="1.10.472.10">
    <property type="entry name" value="Cyclin-like"/>
    <property type="match status" value="1"/>
</dbReference>
<feature type="transmembrane region" description="Helical" evidence="1">
    <location>
        <begin position="17"/>
        <end position="34"/>
    </location>
</feature>
<keyword evidence="1" id="KW-0812">Transmembrane</keyword>
<reference evidence="2 3" key="1">
    <citation type="journal article" date="2019" name="Nat. Ecol. Evol.">
        <title>Megaphylogeny resolves global patterns of mushroom evolution.</title>
        <authorList>
            <person name="Varga T."/>
            <person name="Krizsan K."/>
            <person name="Foldi C."/>
            <person name="Dima B."/>
            <person name="Sanchez-Garcia M."/>
            <person name="Sanchez-Ramirez S."/>
            <person name="Szollosi G.J."/>
            <person name="Szarkandi J.G."/>
            <person name="Papp V."/>
            <person name="Albert L."/>
            <person name="Andreopoulos W."/>
            <person name="Angelini C."/>
            <person name="Antonin V."/>
            <person name="Barry K.W."/>
            <person name="Bougher N.L."/>
            <person name="Buchanan P."/>
            <person name="Buyck B."/>
            <person name="Bense V."/>
            <person name="Catcheside P."/>
            <person name="Chovatia M."/>
            <person name="Cooper J."/>
            <person name="Damon W."/>
            <person name="Desjardin D."/>
            <person name="Finy P."/>
            <person name="Geml J."/>
            <person name="Haridas S."/>
            <person name="Hughes K."/>
            <person name="Justo A."/>
            <person name="Karasinski D."/>
            <person name="Kautmanova I."/>
            <person name="Kiss B."/>
            <person name="Kocsube S."/>
            <person name="Kotiranta H."/>
            <person name="LaButti K.M."/>
            <person name="Lechner B.E."/>
            <person name="Liimatainen K."/>
            <person name="Lipzen A."/>
            <person name="Lukacs Z."/>
            <person name="Mihaltcheva S."/>
            <person name="Morgado L.N."/>
            <person name="Niskanen T."/>
            <person name="Noordeloos M.E."/>
            <person name="Ohm R.A."/>
            <person name="Ortiz-Santana B."/>
            <person name="Ovrebo C."/>
            <person name="Racz N."/>
            <person name="Riley R."/>
            <person name="Savchenko A."/>
            <person name="Shiryaev A."/>
            <person name="Soop K."/>
            <person name="Spirin V."/>
            <person name="Szebenyi C."/>
            <person name="Tomsovsky M."/>
            <person name="Tulloss R.E."/>
            <person name="Uehling J."/>
            <person name="Grigoriev I.V."/>
            <person name="Vagvolgyi C."/>
            <person name="Papp T."/>
            <person name="Martin F.M."/>
            <person name="Miettinen O."/>
            <person name="Hibbett D.S."/>
            <person name="Nagy L.G."/>
        </authorList>
    </citation>
    <scope>NUCLEOTIDE SEQUENCE [LARGE SCALE GENOMIC DNA]</scope>
    <source>
        <strain evidence="2 3">CBS 962.96</strain>
    </source>
</reference>
<evidence type="ECO:0000256" key="1">
    <source>
        <dbReference type="SAM" id="Phobius"/>
    </source>
</evidence>
<dbReference type="SUPFAM" id="SSF47954">
    <property type="entry name" value="Cyclin-like"/>
    <property type="match status" value="1"/>
</dbReference>
<evidence type="ECO:0000313" key="2">
    <source>
        <dbReference type="EMBL" id="THU88841.1"/>
    </source>
</evidence>
<protein>
    <recommendedName>
        <fullName evidence="4">Cyclin N-terminal domain-containing protein</fullName>
    </recommendedName>
</protein>
<dbReference type="OrthoDB" id="244495at2759"/>
<keyword evidence="1" id="KW-1133">Transmembrane helix</keyword>